<dbReference type="Pfam" id="PF24883">
    <property type="entry name" value="NPHP3_N"/>
    <property type="match status" value="1"/>
</dbReference>
<accession>A0A9W8RWN6</accession>
<keyword evidence="1" id="KW-0677">Repeat</keyword>
<dbReference type="InterPro" id="IPR056884">
    <property type="entry name" value="NPHP3-like_N"/>
</dbReference>
<comment type="caution">
    <text evidence="3">The sequence shown here is derived from an EMBL/GenBank/DDBJ whole genome shotgun (WGS) entry which is preliminary data.</text>
</comment>
<dbReference type="SUPFAM" id="SSF52540">
    <property type="entry name" value="P-loop containing nucleoside triphosphate hydrolases"/>
    <property type="match status" value="1"/>
</dbReference>
<evidence type="ECO:0000313" key="4">
    <source>
        <dbReference type="Proteomes" id="UP001152049"/>
    </source>
</evidence>
<dbReference type="PANTHER" id="PTHR10039">
    <property type="entry name" value="AMELOGENIN"/>
    <property type="match status" value="1"/>
</dbReference>
<evidence type="ECO:0000259" key="2">
    <source>
        <dbReference type="Pfam" id="PF24883"/>
    </source>
</evidence>
<dbReference type="AlphaFoldDB" id="A0A9W8RWN6"/>
<sequence length="622" mass="70260">MAEVVGLVAASGQFVEQSIKIVKLSKRIRDKFKDAPQELEGWREEIDSLQKAVHKIQTTPALQVDDIKPIINQLKDAGGELLKLLNGIGFLETESFGHKSWKVAVGLSKEEEVRDLFARLERLKSTLYIHLSIININQNQDDQANLASRMENMKLSFQSGTDEEQCLRALFVTDPLSDREGLVTTKGQRTQGTCEWIPKTQKYQDWNATRDGLLWISGPPGKGKTIMSIYLTRLLEESRPDATVIWFLCDNKTASRNSAVNVLRGLMTQLIQTHPHLISFLLSTWKLQRDGLFRPNSFETLWRILSNMLKALEDEEVCCVLDALDECDEESLSSLLSKLQTFFRPHLGSGARPALKLIITSREQPQCLPNNLSSFPRIVLDNLDHDIDLYITDRVTHLARIKGIQNTPLQRRIKEAFQDGAEGTFLWVSLVAADLEQKTLDGIENALTQLPSGLYSIYESIIGQIKSESRHTISEMLTWILFAKSPLQIAELCDAIQIRPTDTLTREEICFGYVQSCGHLLQLHVWDETRSSWGAHEPPGQVPGQEMRNGILGAHQEDIGSFRTTFVHQSVKDFLLNNTIDHSILDFTFDGKAGHATISDRLIELLSKHLNNEVLDQTDTLE</sequence>
<keyword evidence="4" id="KW-1185">Reference proteome</keyword>
<name>A0A9W8RWN6_9HYPO</name>
<reference evidence="3" key="1">
    <citation type="submission" date="2022-09" db="EMBL/GenBank/DDBJ databases">
        <title>Fusarium specimens isolated from Avocado Roots.</title>
        <authorList>
            <person name="Stajich J."/>
            <person name="Roper C."/>
            <person name="Heimlech-Rivalta G."/>
        </authorList>
    </citation>
    <scope>NUCLEOTIDE SEQUENCE</scope>
    <source>
        <strain evidence="3">CF00136</strain>
    </source>
</reference>
<dbReference type="EMBL" id="JAOQAZ010000015">
    <property type="protein sequence ID" value="KAJ4258829.1"/>
    <property type="molecule type" value="Genomic_DNA"/>
</dbReference>
<dbReference type="Gene3D" id="3.40.50.300">
    <property type="entry name" value="P-loop containing nucleotide triphosphate hydrolases"/>
    <property type="match status" value="1"/>
</dbReference>
<feature type="domain" description="Nephrocystin 3-like N-terminal" evidence="2">
    <location>
        <begin position="192"/>
        <end position="362"/>
    </location>
</feature>
<organism evidence="3 4">
    <name type="scientific">Fusarium torreyae</name>
    <dbReference type="NCBI Taxonomy" id="1237075"/>
    <lineage>
        <taxon>Eukaryota</taxon>
        <taxon>Fungi</taxon>
        <taxon>Dikarya</taxon>
        <taxon>Ascomycota</taxon>
        <taxon>Pezizomycotina</taxon>
        <taxon>Sordariomycetes</taxon>
        <taxon>Hypocreomycetidae</taxon>
        <taxon>Hypocreales</taxon>
        <taxon>Nectriaceae</taxon>
        <taxon>Fusarium</taxon>
    </lineage>
</organism>
<dbReference type="PANTHER" id="PTHR10039:SF14">
    <property type="entry name" value="NACHT DOMAIN-CONTAINING PROTEIN"/>
    <property type="match status" value="1"/>
</dbReference>
<evidence type="ECO:0000313" key="3">
    <source>
        <dbReference type="EMBL" id="KAJ4258829.1"/>
    </source>
</evidence>
<protein>
    <recommendedName>
        <fullName evidence="2">Nephrocystin 3-like N-terminal domain-containing protein</fullName>
    </recommendedName>
</protein>
<proteinExistence type="predicted"/>
<gene>
    <name evidence="3" type="ORF">NW762_007916</name>
</gene>
<dbReference type="Proteomes" id="UP001152049">
    <property type="component" value="Unassembled WGS sequence"/>
</dbReference>
<dbReference type="InterPro" id="IPR027417">
    <property type="entry name" value="P-loop_NTPase"/>
</dbReference>
<dbReference type="OrthoDB" id="5105938at2759"/>
<evidence type="ECO:0000256" key="1">
    <source>
        <dbReference type="ARBA" id="ARBA00022737"/>
    </source>
</evidence>